<evidence type="ECO:0000313" key="4">
    <source>
        <dbReference type="Proteomes" id="UP000634476"/>
    </source>
</evidence>
<gene>
    <name evidence="3" type="ORF">Pta02_48570</name>
</gene>
<dbReference type="InterPro" id="IPR050266">
    <property type="entry name" value="AB_hydrolase_sf"/>
</dbReference>
<organism evidence="3 4">
    <name type="scientific">Planobispora takensis</name>
    <dbReference type="NCBI Taxonomy" id="1367882"/>
    <lineage>
        <taxon>Bacteria</taxon>
        <taxon>Bacillati</taxon>
        <taxon>Actinomycetota</taxon>
        <taxon>Actinomycetes</taxon>
        <taxon>Streptosporangiales</taxon>
        <taxon>Streptosporangiaceae</taxon>
        <taxon>Planobispora</taxon>
    </lineage>
</organism>
<keyword evidence="4" id="KW-1185">Reference proteome</keyword>
<dbReference type="Gene3D" id="3.40.50.1820">
    <property type="entry name" value="alpha/beta hydrolase"/>
    <property type="match status" value="1"/>
</dbReference>
<feature type="domain" description="AB hydrolase-1" evidence="2">
    <location>
        <begin position="20"/>
        <end position="274"/>
    </location>
</feature>
<dbReference type="GO" id="GO:0016787">
    <property type="term" value="F:hydrolase activity"/>
    <property type="evidence" value="ECO:0007669"/>
    <property type="project" value="UniProtKB-KW"/>
</dbReference>
<dbReference type="InterPro" id="IPR000073">
    <property type="entry name" value="AB_hydrolase_1"/>
</dbReference>
<protein>
    <submittedName>
        <fullName evidence="3">Alpha/beta hydrolase</fullName>
    </submittedName>
</protein>
<dbReference type="InterPro" id="IPR029058">
    <property type="entry name" value="AB_hydrolase_fold"/>
</dbReference>
<reference evidence="3" key="1">
    <citation type="submission" date="2021-01" db="EMBL/GenBank/DDBJ databases">
        <title>Whole genome shotgun sequence of Planobispora takensis NBRC 109077.</title>
        <authorList>
            <person name="Komaki H."/>
            <person name="Tamura T."/>
        </authorList>
    </citation>
    <scope>NUCLEOTIDE SEQUENCE</scope>
    <source>
        <strain evidence="3">NBRC 109077</strain>
    </source>
</reference>
<dbReference type="PANTHER" id="PTHR43798:SF31">
    <property type="entry name" value="AB HYDROLASE SUPERFAMILY PROTEIN YCLE"/>
    <property type="match status" value="1"/>
</dbReference>
<evidence type="ECO:0000313" key="3">
    <source>
        <dbReference type="EMBL" id="GII02849.1"/>
    </source>
</evidence>
<comment type="caution">
    <text evidence="3">The sequence shown here is derived from an EMBL/GenBank/DDBJ whole genome shotgun (WGS) entry which is preliminary data.</text>
</comment>
<dbReference type="PRINTS" id="PR00412">
    <property type="entry name" value="EPOXHYDRLASE"/>
</dbReference>
<evidence type="ECO:0000256" key="1">
    <source>
        <dbReference type="ARBA" id="ARBA00022801"/>
    </source>
</evidence>
<dbReference type="AlphaFoldDB" id="A0A8J3SY83"/>
<dbReference type="EMBL" id="BOOK01000035">
    <property type="protein sequence ID" value="GII02849.1"/>
    <property type="molecule type" value="Genomic_DNA"/>
</dbReference>
<dbReference type="SUPFAM" id="SSF53474">
    <property type="entry name" value="alpha/beta-Hydrolases"/>
    <property type="match status" value="1"/>
</dbReference>
<sequence>MTMIECNGVRLAYDEAGRGPAVVFSHAGIADRRMWEHQFRALSASHRVIRYDWRGYGESADAEGGFAHHEDLLALLDALEVDRAVLVGCSMGGSHAVEAALAAPGRVAGLVPIASGLAGHGWPPEMLEQARERVHGSVPADRLSAYRDGSAAAGARVAVDPADVEAMARAHVLWQVAGPDRGKDDLAPEVWEAAMEMCRGVFTRLWNGPPSAERLLDPPAAGRLGEVRQPTLVINGLCDVPGIQAVSDLLAGGIAGARRIDLPHTGHLPPLERPQEVTSALTGFLAALF</sequence>
<evidence type="ECO:0000259" key="2">
    <source>
        <dbReference type="Pfam" id="PF00561"/>
    </source>
</evidence>
<name>A0A8J3SY83_9ACTN</name>
<dbReference type="PRINTS" id="PR00111">
    <property type="entry name" value="ABHYDROLASE"/>
</dbReference>
<dbReference type="InterPro" id="IPR000639">
    <property type="entry name" value="Epox_hydrolase-like"/>
</dbReference>
<dbReference type="PANTHER" id="PTHR43798">
    <property type="entry name" value="MONOACYLGLYCEROL LIPASE"/>
    <property type="match status" value="1"/>
</dbReference>
<dbReference type="Proteomes" id="UP000634476">
    <property type="component" value="Unassembled WGS sequence"/>
</dbReference>
<dbReference type="Pfam" id="PF00561">
    <property type="entry name" value="Abhydrolase_1"/>
    <property type="match status" value="1"/>
</dbReference>
<keyword evidence="1 3" id="KW-0378">Hydrolase</keyword>
<accession>A0A8J3SY83</accession>
<dbReference type="GO" id="GO:0016020">
    <property type="term" value="C:membrane"/>
    <property type="evidence" value="ECO:0007669"/>
    <property type="project" value="TreeGrafter"/>
</dbReference>
<proteinExistence type="predicted"/>